<dbReference type="AlphaFoldDB" id="A0A1X7L448"/>
<dbReference type="Pfam" id="PF00005">
    <property type="entry name" value="ABC_tran"/>
    <property type="match status" value="1"/>
</dbReference>
<dbReference type="GO" id="GO:0005524">
    <property type="term" value="F:ATP binding"/>
    <property type="evidence" value="ECO:0007669"/>
    <property type="project" value="InterPro"/>
</dbReference>
<dbReference type="SUPFAM" id="SSF52540">
    <property type="entry name" value="P-loop containing nucleoside triphosphate hydrolases"/>
    <property type="match status" value="1"/>
</dbReference>
<gene>
    <name evidence="2" type="ORF">SAMN06296010_3288</name>
</gene>
<dbReference type="GO" id="GO:0016887">
    <property type="term" value="F:ATP hydrolysis activity"/>
    <property type="evidence" value="ECO:0007669"/>
    <property type="project" value="InterPro"/>
</dbReference>
<dbReference type="STRING" id="150121.SAMN06296010_3288"/>
<evidence type="ECO:0000313" key="3">
    <source>
        <dbReference type="Proteomes" id="UP000193244"/>
    </source>
</evidence>
<accession>A0A1X7L448</accession>
<dbReference type="Proteomes" id="UP000193244">
    <property type="component" value="Unassembled WGS sequence"/>
</dbReference>
<feature type="domain" description="ABC transporter" evidence="1">
    <location>
        <begin position="9"/>
        <end position="56"/>
    </location>
</feature>
<evidence type="ECO:0000259" key="1">
    <source>
        <dbReference type="Pfam" id="PF00005"/>
    </source>
</evidence>
<dbReference type="Gene3D" id="3.40.50.300">
    <property type="entry name" value="P-loop containing nucleotide triphosphate hydrolases"/>
    <property type="match status" value="1"/>
</dbReference>
<evidence type="ECO:0000313" key="2">
    <source>
        <dbReference type="EMBL" id="SMG48244.1"/>
    </source>
</evidence>
<protein>
    <submittedName>
        <fullName evidence="2">ABC transporter</fullName>
    </submittedName>
</protein>
<dbReference type="InterPro" id="IPR027417">
    <property type="entry name" value="P-loop_NTPase"/>
</dbReference>
<organism evidence="2 3">
    <name type="scientific">Agreia pratensis</name>
    <dbReference type="NCBI Taxonomy" id="150121"/>
    <lineage>
        <taxon>Bacteria</taxon>
        <taxon>Bacillati</taxon>
        <taxon>Actinomycetota</taxon>
        <taxon>Actinomycetes</taxon>
        <taxon>Micrococcales</taxon>
        <taxon>Microbacteriaceae</taxon>
        <taxon>Agreia</taxon>
    </lineage>
</organism>
<name>A0A1X7L448_9MICO</name>
<sequence length="82" mass="8553">MTHSYIDVLRDIHLELSQGETAAVVGASGAGKSTLAALAVGVHEPAKGSMQREGSVVLVPRRLTISAVVPRADNSYQPGGHY</sequence>
<proteinExistence type="predicted"/>
<reference evidence="3" key="1">
    <citation type="submission" date="2017-04" db="EMBL/GenBank/DDBJ databases">
        <authorList>
            <person name="Varghese N."/>
            <person name="Submissions S."/>
        </authorList>
    </citation>
    <scope>NUCLEOTIDE SEQUENCE [LARGE SCALE GENOMIC DNA]</scope>
    <source>
        <strain evidence="3">VKM Ac-2510</strain>
    </source>
</reference>
<dbReference type="EMBL" id="FXAY01000007">
    <property type="protein sequence ID" value="SMG48244.1"/>
    <property type="molecule type" value="Genomic_DNA"/>
</dbReference>
<dbReference type="InterPro" id="IPR003439">
    <property type="entry name" value="ABC_transporter-like_ATP-bd"/>
</dbReference>
<keyword evidence="3" id="KW-1185">Reference proteome</keyword>